<evidence type="ECO:0000256" key="5">
    <source>
        <dbReference type="PROSITE-ProRule" id="PRU01213"/>
    </source>
</evidence>
<gene>
    <name evidence="8" type="ORF">A2024_00505</name>
</gene>
<dbReference type="Proteomes" id="UP000177230">
    <property type="component" value="Unassembled WGS sequence"/>
</dbReference>
<sequence length="369" mass="40188">MKITAQNISKSFDGKAVLKDVSLTIDNSGIYALVGPNGSGKTTLMRMLALLEKSDGGTLKYKTRDSEGYDAVVHSSGIRKKMGLIHNPAVMLSGKVRYNLEYGLRVRGVSPAERRRRSDQALEVLSLKGFGKREARTLSAGEIQRVALGRVLALDPEVVFLDEPTANLDPLSAKLIEKTILELASRGKKVVLATHNLWQVERIADWVWFLNDGVISISGTAQDVLHKGDQAFWGKFLGRDNIFAGQIENIGNRKSFKINGVSFEIVTELEGPAMASLNPNEIILSSQKLVSSARNVLEGVVTEAVSEGGLYKATVDVGVLARQSMSQNGGVALDVAITKASWDEMGLQKGSRVYAVFKASSVRIWKEEQ</sequence>
<dbReference type="PANTHER" id="PTHR42781:SF9">
    <property type="entry name" value="AMINO ACID ABC TRANSPORTER, ATP-BINDING PROTEIN-RELATED"/>
    <property type="match status" value="1"/>
</dbReference>
<dbReference type="GO" id="GO:0015689">
    <property type="term" value="P:molybdate ion transport"/>
    <property type="evidence" value="ECO:0007669"/>
    <property type="project" value="InterPro"/>
</dbReference>
<dbReference type="InterPro" id="IPR004606">
    <property type="entry name" value="Mop_domain"/>
</dbReference>
<evidence type="ECO:0000259" key="7">
    <source>
        <dbReference type="PROSITE" id="PS51866"/>
    </source>
</evidence>
<proteinExistence type="predicted"/>
<dbReference type="Pfam" id="PF03459">
    <property type="entry name" value="TOBE"/>
    <property type="match status" value="1"/>
</dbReference>
<dbReference type="InterPro" id="IPR017871">
    <property type="entry name" value="ABC_transporter-like_CS"/>
</dbReference>
<reference evidence="8 9" key="1">
    <citation type="journal article" date="2016" name="Nat. Commun.">
        <title>Thousands of microbial genomes shed light on interconnected biogeochemical processes in an aquifer system.</title>
        <authorList>
            <person name="Anantharaman K."/>
            <person name="Brown C.T."/>
            <person name="Hug L.A."/>
            <person name="Sharon I."/>
            <person name="Castelle C.J."/>
            <person name="Probst A.J."/>
            <person name="Thomas B.C."/>
            <person name="Singh A."/>
            <person name="Wilkins M.J."/>
            <person name="Karaoz U."/>
            <person name="Brodie E.L."/>
            <person name="Williams K.H."/>
            <person name="Hubbard S.S."/>
            <person name="Banfield J.F."/>
        </authorList>
    </citation>
    <scope>NUCLEOTIDE SEQUENCE [LARGE SCALE GENOMIC DNA]</scope>
</reference>
<protein>
    <recommendedName>
        <fullName evidence="10">ABC transporter ATP-binding protein</fullName>
    </recommendedName>
</protein>
<keyword evidence="4" id="KW-0067">ATP-binding</keyword>
<dbReference type="PROSITE" id="PS51866">
    <property type="entry name" value="MOP"/>
    <property type="match status" value="1"/>
</dbReference>
<feature type="domain" description="Mop" evidence="7">
    <location>
        <begin position="290"/>
        <end position="366"/>
    </location>
</feature>
<dbReference type="Pfam" id="PF00005">
    <property type="entry name" value="ABC_tran"/>
    <property type="match status" value="1"/>
</dbReference>
<dbReference type="InterPro" id="IPR008995">
    <property type="entry name" value="Mo/tungstate-bd_C_term_dom"/>
</dbReference>
<evidence type="ECO:0000256" key="1">
    <source>
        <dbReference type="ARBA" id="ARBA00022448"/>
    </source>
</evidence>
<evidence type="ECO:0008006" key="10">
    <source>
        <dbReference type="Google" id="ProtNLM"/>
    </source>
</evidence>
<dbReference type="InterPro" id="IPR050093">
    <property type="entry name" value="ABC_SmlMolc_Importer"/>
</dbReference>
<accession>A0A1F5R4L9</accession>
<keyword evidence="3" id="KW-0547">Nucleotide-binding</keyword>
<comment type="caution">
    <text evidence="8">The sequence shown here is derived from an EMBL/GenBank/DDBJ whole genome shotgun (WGS) entry which is preliminary data.</text>
</comment>
<evidence type="ECO:0000313" key="8">
    <source>
        <dbReference type="EMBL" id="OGF09408.1"/>
    </source>
</evidence>
<evidence type="ECO:0000256" key="4">
    <source>
        <dbReference type="ARBA" id="ARBA00022840"/>
    </source>
</evidence>
<dbReference type="EMBL" id="MFFM01000041">
    <property type="protein sequence ID" value="OGF09408.1"/>
    <property type="molecule type" value="Genomic_DNA"/>
</dbReference>
<dbReference type="PANTHER" id="PTHR42781">
    <property type="entry name" value="SPERMIDINE/PUTRESCINE IMPORT ATP-BINDING PROTEIN POTA"/>
    <property type="match status" value="1"/>
</dbReference>
<dbReference type="PROSITE" id="PS50893">
    <property type="entry name" value="ABC_TRANSPORTER_2"/>
    <property type="match status" value="1"/>
</dbReference>
<dbReference type="InterPro" id="IPR003439">
    <property type="entry name" value="ABC_transporter-like_ATP-bd"/>
</dbReference>
<dbReference type="SUPFAM" id="SSF52540">
    <property type="entry name" value="P-loop containing nucleoside triphosphate hydrolases"/>
    <property type="match status" value="1"/>
</dbReference>
<keyword evidence="1" id="KW-0813">Transport</keyword>
<evidence type="ECO:0000313" key="9">
    <source>
        <dbReference type="Proteomes" id="UP000177230"/>
    </source>
</evidence>
<dbReference type="InterPro" id="IPR027417">
    <property type="entry name" value="P-loop_NTPase"/>
</dbReference>
<name>A0A1F5R4L9_9BACT</name>
<organism evidence="8 9">
    <name type="scientific">Candidatus Edwardsbacteria bacterium GWF2_54_11</name>
    <dbReference type="NCBI Taxonomy" id="1817851"/>
    <lineage>
        <taxon>Bacteria</taxon>
        <taxon>Candidatus Edwardsiibacteriota</taxon>
    </lineage>
</organism>
<dbReference type="Gene3D" id="2.40.50.100">
    <property type="match status" value="1"/>
</dbReference>
<dbReference type="SUPFAM" id="SSF50331">
    <property type="entry name" value="MOP-like"/>
    <property type="match status" value="1"/>
</dbReference>
<dbReference type="InterPro" id="IPR005116">
    <property type="entry name" value="Transp-assoc_OB_typ1"/>
</dbReference>
<dbReference type="GO" id="GO:0005524">
    <property type="term" value="F:ATP binding"/>
    <property type="evidence" value="ECO:0007669"/>
    <property type="project" value="UniProtKB-KW"/>
</dbReference>
<dbReference type="InterPro" id="IPR003593">
    <property type="entry name" value="AAA+_ATPase"/>
</dbReference>
<dbReference type="Gene3D" id="3.40.50.300">
    <property type="entry name" value="P-loop containing nucleotide triphosphate hydrolases"/>
    <property type="match status" value="1"/>
</dbReference>
<evidence type="ECO:0000259" key="6">
    <source>
        <dbReference type="PROSITE" id="PS50893"/>
    </source>
</evidence>
<dbReference type="AlphaFoldDB" id="A0A1F5R4L9"/>
<feature type="domain" description="ABC transporter" evidence="6">
    <location>
        <begin position="3"/>
        <end position="237"/>
    </location>
</feature>
<dbReference type="SMART" id="SM00382">
    <property type="entry name" value="AAA"/>
    <property type="match status" value="1"/>
</dbReference>
<dbReference type="GO" id="GO:0016887">
    <property type="term" value="F:ATP hydrolysis activity"/>
    <property type="evidence" value="ECO:0007669"/>
    <property type="project" value="InterPro"/>
</dbReference>
<keyword evidence="2 5" id="KW-0500">Molybdenum</keyword>
<evidence type="ECO:0000256" key="2">
    <source>
        <dbReference type="ARBA" id="ARBA00022505"/>
    </source>
</evidence>
<evidence type="ECO:0000256" key="3">
    <source>
        <dbReference type="ARBA" id="ARBA00022741"/>
    </source>
</evidence>
<dbReference type="PROSITE" id="PS00211">
    <property type="entry name" value="ABC_TRANSPORTER_1"/>
    <property type="match status" value="1"/>
</dbReference>